<sequence length="166" mass="18777">MNDRLITTTDREEQLSRIYVDAVAAAAGYVVAKQDFDRDGVDVQIRAGAPMRPSLDVQLKATINLGRPNGGVFRYALKRRNYDFLREQTLVPRILVVLDLPRDEVQWLTITPTELILRRCAYWTSLLGAPETENAGTVTIPISHQNRFDIEGLRRLMDLARVGTPI</sequence>
<dbReference type="Proteomes" id="UP000523821">
    <property type="component" value="Unassembled WGS sequence"/>
</dbReference>
<gene>
    <name evidence="2" type="ORF">GGQ63_003584</name>
</gene>
<dbReference type="RefSeq" id="WP_183857935.1">
    <property type="nucleotide sequence ID" value="NZ_JACHOO010000008.1"/>
</dbReference>
<protein>
    <recommendedName>
        <fullName evidence="1">DUF4365 domain-containing protein</fullName>
    </recommendedName>
</protein>
<evidence type="ECO:0000313" key="3">
    <source>
        <dbReference type="Proteomes" id="UP000523821"/>
    </source>
</evidence>
<proteinExistence type="predicted"/>
<keyword evidence="3" id="KW-1185">Reference proteome</keyword>
<feature type="domain" description="DUF4365" evidence="1">
    <location>
        <begin position="13"/>
        <end position="160"/>
    </location>
</feature>
<dbReference type="AlphaFoldDB" id="A0A7W9FPH9"/>
<comment type="caution">
    <text evidence="2">The sequence shown here is derived from an EMBL/GenBank/DDBJ whole genome shotgun (WGS) entry which is preliminary data.</text>
</comment>
<dbReference type="Pfam" id="PF14280">
    <property type="entry name" value="DUF4365"/>
    <property type="match status" value="1"/>
</dbReference>
<accession>A0A7W9FPH9</accession>
<reference evidence="2 3" key="1">
    <citation type="submission" date="2020-08" db="EMBL/GenBank/DDBJ databases">
        <title>Genomic Encyclopedia of Type Strains, Phase IV (KMG-IV): sequencing the most valuable type-strain genomes for metagenomic binning, comparative biology and taxonomic classification.</title>
        <authorList>
            <person name="Goeker M."/>
        </authorList>
    </citation>
    <scope>NUCLEOTIDE SEQUENCE [LARGE SCALE GENOMIC DNA]</scope>
    <source>
        <strain evidence="2 3">DSM 16268</strain>
    </source>
</reference>
<dbReference type="EMBL" id="JACHOO010000008">
    <property type="protein sequence ID" value="MBB5754498.1"/>
    <property type="molecule type" value="Genomic_DNA"/>
</dbReference>
<evidence type="ECO:0000313" key="2">
    <source>
        <dbReference type="EMBL" id="MBB5754498.1"/>
    </source>
</evidence>
<organism evidence="2 3">
    <name type="scientific">Prosthecomicrobium pneumaticum</name>
    <dbReference type="NCBI Taxonomy" id="81895"/>
    <lineage>
        <taxon>Bacteria</taxon>
        <taxon>Pseudomonadati</taxon>
        <taxon>Pseudomonadota</taxon>
        <taxon>Alphaproteobacteria</taxon>
        <taxon>Hyphomicrobiales</taxon>
        <taxon>Kaistiaceae</taxon>
        <taxon>Prosthecomicrobium</taxon>
    </lineage>
</organism>
<dbReference type="InterPro" id="IPR025375">
    <property type="entry name" value="DUF4365"/>
</dbReference>
<name>A0A7W9FPH9_9HYPH</name>
<evidence type="ECO:0000259" key="1">
    <source>
        <dbReference type="Pfam" id="PF14280"/>
    </source>
</evidence>